<evidence type="ECO:0000313" key="1">
    <source>
        <dbReference type="EMBL" id="VAW65183.1"/>
    </source>
</evidence>
<dbReference type="PROSITE" id="PS51257">
    <property type="entry name" value="PROKAR_LIPOPROTEIN"/>
    <property type="match status" value="1"/>
</dbReference>
<protein>
    <submittedName>
        <fullName evidence="1">Uncharacterized protein</fullName>
    </submittedName>
</protein>
<proteinExistence type="predicted"/>
<dbReference type="AlphaFoldDB" id="A0A3B0XM32"/>
<organism evidence="1">
    <name type="scientific">hydrothermal vent metagenome</name>
    <dbReference type="NCBI Taxonomy" id="652676"/>
    <lineage>
        <taxon>unclassified sequences</taxon>
        <taxon>metagenomes</taxon>
        <taxon>ecological metagenomes</taxon>
    </lineage>
</organism>
<name>A0A3B0XM32_9ZZZZ</name>
<accession>A0A3B0XM32</accession>
<sequence>MNKNISLLVAIGLLTGCTGGSHIKDVSSFEKRPLVKTSVMPSKAQISGAKARVVVLDIDDQAVAIAKTANLGVVIRNKVESLVADAGAETVDRKLAMKLQEEIQLAEVKGNRNYKGPEIADFSITGKVVTTEFTQSYSAASSWVDDKGKRHVTPAKCTYRAAIEATLKVHALPSLNLLDTISITDSESRTQDLSGHSYRHYYTSQTCPKYTQAQLSSLIGAAGADAVVESKVQIKSNFSPRGYITEYRVAKDRNIFKITMGKLAGVKEGMKVDVIQMFHDENALTGETNLEERKLTEGAVSNIVGQKYSWIVIDDASMAGRIRLGDTVKVRFEDSFLDEIKKIF</sequence>
<reference evidence="1" key="1">
    <citation type="submission" date="2018-06" db="EMBL/GenBank/DDBJ databases">
        <authorList>
            <person name="Zhirakovskaya E."/>
        </authorList>
    </citation>
    <scope>NUCLEOTIDE SEQUENCE</scope>
</reference>
<dbReference type="EMBL" id="UOFG01000246">
    <property type="protein sequence ID" value="VAW65183.1"/>
    <property type="molecule type" value="Genomic_DNA"/>
</dbReference>
<gene>
    <name evidence="1" type="ORF">MNBD_GAMMA11-175</name>
</gene>